<dbReference type="GO" id="GO:0000271">
    <property type="term" value="P:polysaccharide biosynthetic process"/>
    <property type="evidence" value="ECO:0007669"/>
    <property type="project" value="InterPro"/>
</dbReference>
<dbReference type="PANTHER" id="PTHR38459:SF1">
    <property type="entry name" value="PROPHAGE BACTOPRENOL-LINKED GLUCOSE TRANSLOCASE HOMOLOG"/>
    <property type="match status" value="1"/>
</dbReference>
<dbReference type="InterPro" id="IPR007267">
    <property type="entry name" value="GtrA_DPMS_TM"/>
</dbReference>
<reference evidence="8 9" key="1">
    <citation type="submission" date="2019-03" db="EMBL/GenBank/DDBJ databases">
        <title>Genomic Encyclopedia of Type Strains, Phase IV (KMG-IV): sequencing the most valuable type-strain genomes for metagenomic binning, comparative biology and taxonomic classification.</title>
        <authorList>
            <person name="Goeker M."/>
        </authorList>
    </citation>
    <scope>NUCLEOTIDE SEQUENCE [LARGE SCALE GENOMIC DNA]</scope>
    <source>
        <strain evidence="8 9">DSM 21944</strain>
    </source>
</reference>
<evidence type="ECO:0000256" key="1">
    <source>
        <dbReference type="ARBA" id="ARBA00004141"/>
    </source>
</evidence>
<evidence type="ECO:0000313" key="9">
    <source>
        <dbReference type="Proteomes" id="UP000294599"/>
    </source>
</evidence>
<keyword evidence="9" id="KW-1185">Reference proteome</keyword>
<evidence type="ECO:0000313" key="8">
    <source>
        <dbReference type="EMBL" id="TCS96347.1"/>
    </source>
</evidence>
<feature type="transmembrane region" description="Helical" evidence="6">
    <location>
        <begin position="101"/>
        <end position="124"/>
    </location>
</feature>
<sequence length="131" mass="14201">MTRLLRFGVGGVVGFLVDSGVLYALMAVGLGPYAARVPSFLCAATATWLINRYWTFADRRSLRRGSEWGRYVVAMIAGGVLNYAVYAVLVGHSEVVRTWPVLGVAAGSLAGMVLNFLSSWFLVFKAPARQP</sequence>
<name>A0A4V2UVN0_9GAMM</name>
<proteinExistence type="inferred from homology"/>
<evidence type="ECO:0000256" key="3">
    <source>
        <dbReference type="ARBA" id="ARBA00022692"/>
    </source>
</evidence>
<dbReference type="GO" id="GO:0005886">
    <property type="term" value="C:plasma membrane"/>
    <property type="evidence" value="ECO:0007669"/>
    <property type="project" value="TreeGrafter"/>
</dbReference>
<comment type="subcellular location">
    <subcellularLocation>
        <location evidence="1">Membrane</location>
        <topology evidence="1">Multi-pass membrane protein</topology>
    </subcellularLocation>
</comment>
<dbReference type="AlphaFoldDB" id="A0A4V2UVN0"/>
<keyword evidence="4 6" id="KW-1133">Transmembrane helix</keyword>
<evidence type="ECO:0000259" key="7">
    <source>
        <dbReference type="Pfam" id="PF04138"/>
    </source>
</evidence>
<feature type="domain" description="GtrA/DPMS transmembrane" evidence="7">
    <location>
        <begin position="6"/>
        <end position="124"/>
    </location>
</feature>
<organism evidence="8 9">
    <name type="scientific">Pseudofulvimonas gallinarii</name>
    <dbReference type="NCBI Taxonomy" id="634155"/>
    <lineage>
        <taxon>Bacteria</taxon>
        <taxon>Pseudomonadati</taxon>
        <taxon>Pseudomonadota</taxon>
        <taxon>Gammaproteobacteria</taxon>
        <taxon>Lysobacterales</taxon>
        <taxon>Rhodanobacteraceae</taxon>
        <taxon>Pseudofulvimonas</taxon>
    </lineage>
</organism>
<gene>
    <name evidence="8" type="ORF">EDC25_11535</name>
</gene>
<comment type="caution">
    <text evidence="8">The sequence shown here is derived from an EMBL/GenBank/DDBJ whole genome shotgun (WGS) entry which is preliminary data.</text>
</comment>
<evidence type="ECO:0000256" key="5">
    <source>
        <dbReference type="ARBA" id="ARBA00023136"/>
    </source>
</evidence>
<dbReference type="Pfam" id="PF04138">
    <property type="entry name" value="GtrA_DPMS_TM"/>
    <property type="match status" value="1"/>
</dbReference>
<evidence type="ECO:0000256" key="4">
    <source>
        <dbReference type="ARBA" id="ARBA00022989"/>
    </source>
</evidence>
<dbReference type="PANTHER" id="PTHR38459">
    <property type="entry name" value="PROPHAGE BACTOPRENOL-LINKED GLUCOSE TRANSLOCASE HOMOLOG"/>
    <property type="match status" value="1"/>
</dbReference>
<evidence type="ECO:0000256" key="6">
    <source>
        <dbReference type="SAM" id="Phobius"/>
    </source>
</evidence>
<feature type="transmembrane region" description="Helical" evidence="6">
    <location>
        <begin position="7"/>
        <end position="27"/>
    </location>
</feature>
<dbReference type="InterPro" id="IPR051401">
    <property type="entry name" value="GtrA_CellWall_Glycosyl"/>
</dbReference>
<protein>
    <submittedName>
        <fullName evidence="8">Putative flippase GtrA</fullName>
    </submittedName>
</protein>
<keyword evidence="3 6" id="KW-0812">Transmembrane</keyword>
<accession>A0A4V2UVN0</accession>
<evidence type="ECO:0000256" key="2">
    <source>
        <dbReference type="ARBA" id="ARBA00009399"/>
    </source>
</evidence>
<keyword evidence="5 6" id="KW-0472">Membrane</keyword>
<dbReference type="EMBL" id="SMAF01000015">
    <property type="protein sequence ID" value="TCS96347.1"/>
    <property type="molecule type" value="Genomic_DNA"/>
</dbReference>
<dbReference type="Proteomes" id="UP000294599">
    <property type="component" value="Unassembled WGS sequence"/>
</dbReference>
<feature type="transmembrane region" description="Helical" evidence="6">
    <location>
        <begin position="71"/>
        <end position="89"/>
    </location>
</feature>
<feature type="transmembrane region" description="Helical" evidence="6">
    <location>
        <begin position="33"/>
        <end position="50"/>
    </location>
</feature>
<dbReference type="RefSeq" id="WP_205984975.1">
    <property type="nucleotide sequence ID" value="NZ_JBHLWF010000012.1"/>
</dbReference>
<comment type="similarity">
    <text evidence="2">Belongs to the GtrA family.</text>
</comment>